<feature type="binding site" evidence="5">
    <location>
        <begin position="58"/>
        <end position="60"/>
    </location>
    <ligand>
        <name>AMP</name>
        <dbReference type="ChEBI" id="CHEBI:456215"/>
    </ligand>
</feature>
<dbReference type="InterPro" id="IPR027417">
    <property type="entry name" value="P-loop_NTPase"/>
</dbReference>
<evidence type="ECO:0000256" key="7">
    <source>
        <dbReference type="RuleBase" id="RU003331"/>
    </source>
</evidence>
<feature type="binding site" evidence="5">
    <location>
        <position position="195"/>
    </location>
    <ligand>
        <name>ATP</name>
        <dbReference type="ChEBI" id="CHEBI:30616"/>
    </ligand>
</feature>
<feature type="binding site" evidence="5">
    <location>
        <position position="146"/>
    </location>
    <ligand>
        <name>Zn(2+)</name>
        <dbReference type="ChEBI" id="CHEBI:29105"/>
        <note>structural</note>
    </ligand>
</feature>
<keyword evidence="4 5" id="KW-0418">Kinase</keyword>
<reference evidence="9 10" key="1">
    <citation type="submission" date="2019-02" db="EMBL/GenBank/DDBJ databases">
        <title>Deep-cultivation of Planctomycetes and their phenomic and genomic characterization uncovers novel biology.</title>
        <authorList>
            <person name="Wiegand S."/>
            <person name="Jogler M."/>
            <person name="Boedeker C."/>
            <person name="Pinto D."/>
            <person name="Vollmers J."/>
            <person name="Rivas-Marin E."/>
            <person name="Kohn T."/>
            <person name="Peeters S.H."/>
            <person name="Heuer A."/>
            <person name="Rast P."/>
            <person name="Oberbeckmann S."/>
            <person name="Bunk B."/>
            <person name="Jeske O."/>
            <person name="Meyerdierks A."/>
            <person name="Storesund J.E."/>
            <person name="Kallscheuer N."/>
            <person name="Luecker S."/>
            <person name="Lage O.M."/>
            <person name="Pohl T."/>
            <person name="Merkel B.J."/>
            <person name="Hornburger P."/>
            <person name="Mueller R.-W."/>
            <person name="Bruemmer F."/>
            <person name="Labrenz M."/>
            <person name="Spormann A.M."/>
            <person name="Op Den Camp H."/>
            <person name="Overmann J."/>
            <person name="Amann R."/>
            <person name="Jetten M.S.M."/>
            <person name="Mascher T."/>
            <person name="Medema M.H."/>
            <person name="Devos D.P."/>
            <person name="Kaster A.-K."/>
            <person name="Ovreas L."/>
            <person name="Rohde M."/>
            <person name="Galperin M.Y."/>
            <person name="Jogler C."/>
        </authorList>
    </citation>
    <scope>NUCLEOTIDE SEQUENCE [LARGE SCALE GENOMIC DNA]</scope>
    <source>
        <strain evidence="9 10">Mal64</strain>
    </source>
</reference>
<keyword evidence="1 5" id="KW-0808">Transferase</keyword>
<evidence type="ECO:0000256" key="1">
    <source>
        <dbReference type="ARBA" id="ARBA00022679"/>
    </source>
</evidence>
<dbReference type="NCBIfam" id="TIGR01351">
    <property type="entry name" value="adk"/>
    <property type="match status" value="1"/>
</dbReference>
<dbReference type="GO" id="GO:0008270">
    <property type="term" value="F:zinc ion binding"/>
    <property type="evidence" value="ECO:0007669"/>
    <property type="project" value="UniProtKB-UniRule"/>
</dbReference>
<keyword evidence="5 7" id="KW-0067">ATP-binding</keyword>
<dbReference type="GO" id="GO:0005737">
    <property type="term" value="C:cytoplasm"/>
    <property type="evidence" value="ECO:0007669"/>
    <property type="project" value="UniProtKB-SubCell"/>
</dbReference>
<dbReference type="InterPro" id="IPR007862">
    <property type="entry name" value="Adenylate_kinase_lid-dom"/>
</dbReference>
<comment type="function">
    <text evidence="5">Catalyzes the reversible transfer of the terminal phosphate group between ATP and AMP. Plays an important role in cellular energy homeostasis and in adenine nucleotide metabolism.</text>
</comment>
<feature type="region of interest" description="NMP" evidence="5">
    <location>
        <begin position="31"/>
        <end position="60"/>
    </location>
</feature>
<dbReference type="CDD" id="cd01428">
    <property type="entry name" value="ADK"/>
    <property type="match status" value="1"/>
</dbReference>
<keyword evidence="10" id="KW-1185">Reference proteome</keyword>
<proteinExistence type="inferred from homology"/>
<dbReference type="InterPro" id="IPR006259">
    <property type="entry name" value="Adenyl_kin_sub"/>
</dbReference>
<evidence type="ECO:0000256" key="6">
    <source>
        <dbReference type="RuleBase" id="RU003330"/>
    </source>
</evidence>
<dbReference type="AlphaFoldDB" id="A0A5C5ZT21"/>
<evidence type="ECO:0000313" key="10">
    <source>
        <dbReference type="Proteomes" id="UP000315440"/>
    </source>
</evidence>
<feature type="binding site" evidence="5">
    <location>
        <position position="167"/>
    </location>
    <ligand>
        <name>AMP</name>
        <dbReference type="ChEBI" id="CHEBI:456215"/>
    </ligand>
</feature>
<dbReference type="GO" id="GO:0005524">
    <property type="term" value="F:ATP binding"/>
    <property type="evidence" value="ECO:0007669"/>
    <property type="project" value="UniProtKB-UniRule"/>
</dbReference>
<dbReference type="PROSITE" id="PS00113">
    <property type="entry name" value="ADENYLATE_KINASE"/>
    <property type="match status" value="1"/>
</dbReference>
<dbReference type="Pfam" id="PF00406">
    <property type="entry name" value="ADK"/>
    <property type="match status" value="1"/>
</dbReference>
<keyword evidence="3 5" id="KW-0547">Nucleotide-binding</keyword>
<protein>
    <recommendedName>
        <fullName evidence="5 7">Adenylate kinase</fullName>
        <shortName evidence="5">AK</shortName>
        <ecNumber evidence="5 7">2.7.4.3</ecNumber>
    </recommendedName>
    <alternativeName>
        <fullName evidence="5">ATP-AMP transphosphorylase</fullName>
    </alternativeName>
    <alternativeName>
        <fullName evidence="5">ATP:AMP phosphotransferase</fullName>
    </alternativeName>
    <alternativeName>
        <fullName evidence="5">Adenylate monophosphate kinase</fullName>
    </alternativeName>
</protein>
<feature type="binding site" evidence="5">
    <location>
        <begin position="86"/>
        <end position="89"/>
    </location>
    <ligand>
        <name>AMP</name>
        <dbReference type="ChEBI" id="CHEBI:456215"/>
    </ligand>
</feature>
<feature type="binding site" evidence="5">
    <location>
        <begin position="11"/>
        <end position="16"/>
    </location>
    <ligand>
        <name>ATP</name>
        <dbReference type="ChEBI" id="CHEBI:30616"/>
    </ligand>
</feature>
<comment type="caution">
    <text evidence="5">Lacks conserved residue(s) required for the propagation of feature annotation.</text>
</comment>
<dbReference type="HAMAP" id="MF_00235">
    <property type="entry name" value="Adenylate_kinase_Adk"/>
    <property type="match status" value="1"/>
</dbReference>
<accession>A0A5C5ZT21</accession>
<feature type="binding site" evidence="5">
    <location>
        <position position="123"/>
    </location>
    <ligand>
        <name>ATP</name>
        <dbReference type="ChEBI" id="CHEBI:30616"/>
    </ligand>
</feature>
<evidence type="ECO:0000313" key="9">
    <source>
        <dbReference type="EMBL" id="TWT90692.1"/>
    </source>
</evidence>
<dbReference type="PANTHER" id="PTHR23359">
    <property type="entry name" value="NUCLEOTIDE KINASE"/>
    <property type="match status" value="1"/>
</dbReference>
<name>A0A5C5ZT21_9BACT</name>
<keyword evidence="5" id="KW-0479">Metal-binding</keyword>
<evidence type="ECO:0000256" key="4">
    <source>
        <dbReference type="ARBA" id="ARBA00022777"/>
    </source>
</evidence>
<feature type="binding site" evidence="5">
    <location>
        <position position="149"/>
    </location>
    <ligand>
        <name>Zn(2+)</name>
        <dbReference type="ChEBI" id="CHEBI:29105"/>
        <note>structural</note>
    </ligand>
</feature>
<dbReference type="GO" id="GO:0044209">
    <property type="term" value="P:AMP salvage"/>
    <property type="evidence" value="ECO:0007669"/>
    <property type="project" value="UniProtKB-UniRule"/>
</dbReference>
<evidence type="ECO:0000256" key="5">
    <source>
        <dbReference type="HAMAP-Rule" id="MF_00235"/>
    </source>
</evidence>
<keyword evidence="5" id="KW-0862">Zinc</keyword>
<dbReference type="Pfam" id="PF05191">
    <property type="entry name" value="ADK_lid"/>
    <property type="match status" value="1"/>
</dbReference>
<gene>
    <name evidence="9" type="primary">adk_1</name>
    <name evidence="5" type="synonym">adk</name>
    <name evidence="9" type="ORF">Mal64_10870</name>
</gene>
<comment type="caution">
    <text evidence="9">The sequence shown here is derived from an EMBL/GenBank/DDBJ whole genome shotgun (WGS) entry which is preliminary data.</text>
</comment>
<keyword evidence="5" id="KW-0963">Cytoplasm</keyword>
<dbReference type="GO" id="GO:0004017">
    <property type="term" value="F:AMP kinase activity"/>
    <property type="evidence" value="ECO:0007669"/>
    <property type="project" value="UniProtKB-UniRule"/>
</dbReference>
<evidence type="ECO:0000256" key="3">
    <source>
        <dbReference type="ARBA" id="ARBA00022741"/>
    </source>
</evidence>
<sequence>MHKYVIIGVQGCGKGTQANLLAERFNLTHISVGDIFRSNIQRHTKLAARIKRIMDAGHLVPDEIVDEVVRKRMDEHDWNYGFVLDGFPRNRAQTEFFLESYDIDAVIRILVPDEVVIQRVLARRLCGSCGIDYNLMHHRPAQPDRCDVCGGELVSRADDVEETICKRIADYHTHTEPVIDLFRRKELVFDVDGDRPIPDVQNEIRRRLALPLDAAEA</sequence>
<organism evidence="9 10">
    <name type="scientific">Pseudobythopirellula maris</name>
    <dbReference type="NCBI Taxonomy" id="2527991"/>
    <lineage>
        <taxon>Bacteria</taxon>
        <taxon>Pseudomonadati</taxon>
        <taxon>Planctomycetota</taxon>
        <taxon>Planctomycetia</taxon>
        <taxon>Pirellulales</taxon>
        <taxon>Lacipirellulaceae</taxon>
        <taxon>Pseudobythopirellula</taxon>
    </lineage>
</organism>
<feature type="binding site" evidence="5">
    <location>
        <position position="93"/>
    </location>
    <ligand>
        <name>AMP</name>
        <dbReference type="ChEBI" id="CHEBI:456215"/>
    </ligand>
</feature>
<dbReference type="EMBL" id="SJPQ01000001">
    <property type="protein sequence ID" value="TWT90692.1"/>
    <property type="molecule type" value="Genomic_DNA"/>
</dbReference>
<dbReference type="SUPFAM" id="SSF52540">
    <property type="entry name" value="P-loop containing nucleoside triphosphate hydrolases"/>
    <property type="match status" value="1"/>
</dbReference>
<dbReference type="EC" id="2.7.4.3" evidence="5 7"/>
<dbReference type="RefSeq" id="WP_146397792.1">
    <property type="nucleotide sequence ID" value="NZ_SJPQ01000001.1"/>
</dbReference>
<comment type="domain">
    <text evidence="5">Consists of three domains, a large central CORE domain and two small peripheral domains, NMPbind and LID, which undergo movements during catalysis. The LID domain closes over the site of phosphoryl transfer upon ATP binding. Assembling and dissambling the active center during each catalytic cycle provides an effective means to prevent ATP hydrolysis. Some bacteria have evolved a zinc-coordinating structure that stabilizes the LID domain.</text>
</comment>
<dbReference type="Gene3D" id="3.40.50.300">
    <property type="entry name" value="P-loop containing nucleotide triphosphate hydrolases"/>
    <property type="match status" value="1"/>
</dbReference>
<feature type="binding site" evidence="5">
    <location>
        <position position="126"/>
    </location>
    <ligand>
        <name>Zn(2+)</name>
        <dbReference type="ChEBI" id="CHEBI:29105"/>
        <note>structural</note>
    </ligand>
</feature>
<dbReference type="InterPro" id="IPR033690">
    <property type="entry name" value="Adenylat_kinase_CS"/>
</dbReference>
<comment type="similarity">
    <text evidence="5 6">Belongs to the adenylate kinase family.</text>
</comment>
<dbReference type="Proteomes" id="UP000315440">
    <property type="component" value="Unassembled WGS sequence"/>
</dbReference>
<dbReference type="UniPathway" id="UPA00588">
    <property type="reaction ID" value="UER00649"/>
</dbReference>
<dbReference type="OrthoDB" id="9805030at2"/>
<comment type="catalytic activity">
    <reaction evidence="5 7">
        <text>AMP + ATP = 2 ADP</text>
        <dbReference type="Rhea" id="RHEA:12973"/>
        <dbReference type="ChEBI" id="CHEBI:30616"/>
        <dbReference type="ChEBI" id="CHEBI:456215"/>
        <dbReference type="ChEBI" id="CHEBI:456216"/>
        <dbReference type="EC" id="2.7.4.3"/>
    </reaction>
</comment>
<dbReference type="InterPro" id="IPR000850">
    <property type="entry name" value="Adenylat/UMP-CMP_kin"/>
</dbReference>
<keyword evidence="2 5" id="KW-0545">Nucleotide biosynthesis</keyword>
<evidence type="ECO:0000259" key="8">
    <source>
        <dbReference type="Pfam" id="PF05191"/>
    </source>
</evidence>
<feature type="binding site" evidence="5">
    <location>
        <position position="156"/>
    </location>
    <ligand>
        <name>AMP</name>
        <dbReference type="ChEBI" id="CHEBI:456215"/>
    </ligand>
</feature>
<feature type="binding site" evidence="5">
    <location>
        <position position="129"/>
    </location>
    <ligand>
        <name>Zn(2+)</name>
        <dbReference type="ChEBI" id="CHEBI:29105"/>
        <note>structural</note>
    </ligand>
</feature>
<comment type="subunit">
    <text evidence="5 7">Monomer.</text>
</comment>
<comment type="pathway">
    <text evidence="5">Purine metabolism; AMP biosynthesis via salvage pathway; AMP from ADP: step 1/1.</text>
</comment>
<comment type="subcellular location">
    <subcellularLocation>
        <location evidence="5 7">Cytoplasm</location>
    </subcellularLocation>
</comment>
<feature type="binding site" evidence="5">
    <location>
        <position position="37"/>
    </location>
    <ligand>
        <name>AMP</name>
        <dbReference type="ChEBI" id="CHEBI:456215"/>
    </ligand>
</feature>
<dbReference type="PRINTS" id="PR00094">
    <property type="entry name" value="ADENYLTKNASE"/>
</dbReference>
<feature type="region of interest" description="LID" evidence="5">
    <location>
        <begin position="122"/>
        <end position="159"/>
    </location>
</feature>
<feature type="domain" description="Adenylate kinase active site lid" evidence="8">
    <location>
        <begin position="123"/>
        <end position="158"/>
    </location>
</feature>
<evidence type="ECO:0000256" key="2">
    <source>
        <dbReference type="ARBA" id="ARBA00022727"/>
    </source>
</evidence>